<proteinExistence type="inferred from homology"/>
<evidence type="ECO:0000313" key="4">
    <source>
        <dbReference type="EMBL" id="GAA4257761.1"/>
    </source>
</evidence>
<comment type="caution">
    <text evidence="4">The sequence shown here is derived from an EMBL/GenBank/DDBJ whole genome shotgun (WGS) entry which is preliminary data.</text>
</comment>
<evidence type="ECO:0000313" key="5">
    <source>
        <dbReference type="Proteomes" id="UP001500620"/>
    </source>
</evidence>
<dbReference type="RefSeq" id="WP_345134736.1">
    <property type="nucleotide sequence ID" value="NZ_BAABAT010000028.1"/>
</dbReference>
<dbReference type="InterPro" id="IPR036291">
    <property type="entry name" value="NAD(P)-bd_dom_sf"/>
</dbReference>
<dbReference type="PRINTS" id="PR00080">
    <property type="entry name" value="SDRFAMILY"/>
</dbReference>
<name>A0ABP8DK43_9ACTN</name>
<keyword evidence="2" id="KW-0560">Oxidoreductase</keyword>
<dbReference type="EMBL" id="BAABAT010000028">
    <property type="protein sequence ID" value="GAA4257761.1"/>
    <property type="molecule type" value="Genomic_DNA"/>
</dbReference>
<evidence type="ECO:0000256" key="1">
    <source>
        <dbReference type="ARBA" id="ARBA00006484"/>
    </source>
</evidence>
<dbReference type="NCBIfam" id="NF006119">
    <property type="entry name" value="PRK08264.1-5"/>
    <property type="match status" value="1"/>
</dbReference>
<dbReference type="PANTHER" id="PTHR44169:SF6">
    <property type="entry name" value="NADPH-DEPENDENT 1-ACYLDIHYDROXYACETONE PHOSPHATE REDUCTASE"/>
    <property type="match status" value="1"/>
</dbReference>
<dbReference type="SUPFAM" id="SSF51735">
    <property type="entry name" value="NAD(P)-binding Rossmann-fold domains"/>
    <property type="match status" value="1"/>
</dbReference>
<dbReference type="PANTHER" id="PTHR44169">
    <property type="entry name" value="NADPH-DEPENDENT 1-ACYLDIHYDROXYACETONE PHOSPHATE REDUCTASE"/>
    <property type="match status" value="1"/>
</dbReference>
<reference evidence="5" key="1">
    <citation type="journal article" date="2019" name="Int. J. Syst. Evol. Microbiol.">
        <title>The Global Catalogue of Microorganisms (GCM) 10K type strain sequencing project: providing services to taxonomists for standard genome sequencing and annotation.</title>
        <authorList>
            <consortium name="The Broad Institute Genomics Platform"/>
            <consortium name="The Broad Institute Genome Sequencing Center for Infectious Disease"/>
            <person name="Wu L."/>
            <person name="Ma J."/>
        </authorList>
    </citation>
    <scope>NUCLEOTIDE SEQUENCE [LARGE SCALE GENOMIC DNA]</scope>
    <source>
        <strain evidence="5">JCM 17441</strain>
    </source>
</reference>
<gene>
    <name evidence="4" type="ORF">GCM10022255_075840</name>
</gene>
<dbReference type="Proteomes" id="UP001500620">
    <property type="component" value="Unassembled WGS sequence"/>
</dbReference>
<dbReference type="InterPro" id="IPR002347">
    <property type="entry name" value="SDR_fam"/>
</dbReference>
<keyword evidence="5" id="KW-1185">Reference proteome</keyword>
<sequence>MELENAVVLVTGGNRGLGKAFVEEALARGARKVYAAARDPRSVDTPGATPLALDVTDPDSVRQAAAAAPDVTLVVNNAGITTHSSMLDGDLDDIRREFETNFYGPVLVTRAFAPVLGRNGGGHLLNVHSVLSWISQGTSYSANKAALWQATNGFRLELAPQGTGVTGLHVGYVDTEMAANVTGPKVAARDVARQAFDGVEAGAFEVLADDVSRNVKRGLSADPAALYPQLV</sequence>
<dbReference type="Pfam" id="PF00106">
    <property type="entry name" value="adh_short"/>
    <property type="match status" value="1"/>
</dbReference>
<protein>
    <submittedName>
        <fullName evidence="4">SDR family oxidoreductase</fullName>
    </submittedName>
</protein>
<dbReference type="PRINTS" id="PR00081">
    <property type="entry name" value="GDHRDH"/>
</dbReference>
<evidence type="ECO:0000256" key="2">
    <source>
        <dbReference type="ARBA" id="ARBA00023002"/>
    </source>
</evidence>
<comment type="similarity">
    <text evidence="1 3">Belongs to the short-chain dehydrogenases/reductases (SDR) family.</text>
</comment>
<evidence type="ECO:0000256" key="3">
    <source>
        <dbReference type="RuleBase" id="RU000363"/>
    </source>
</evidence>
<organism evidence="4 5">
    <name type="scientific">Dactylosporangium darangshiense</name>
    <dbReference type="NCBI Taxonomy" id="579108"/>
    <lineage>
        <taxon>Bacteria</taxon>
        <taxon>Bacillati</taxon>
        <taxon>Actinomycetota</taxon>
        <taxon>Actinomycetes</taxon>
        <taxon>Micromonosporales</taxon>
        <taxon>Micromonosporaceae</taxon>
        <taxon>Dactylosporangium</taxon>
    </lineage>
</organism>
<dbReference type="Gene3D" id="3.40.50.720">
    <property type="entry name" value="NAD(P)-binding Rossmann-like Domain"/>
    <property type="match status" value="1"/>
</dbReference>
<accession>A0ABP8DK43</accession>